<evidence type="ECO:0000313" key="2">
    <source>
        <dbReference type="EMBL" id="STZ41274.1"/>
    </source>
</evidence>
<dbReference type="InterPro" id="IPR013655">
    <property type="entry name" value="PAS_fold_3"/>
</dbReference>
<dbReference type="AlphaFoldDB" id="A0A378SHF5"/>
<evidence type="ECO:0000313" key="3">
    <source>
        <dbReference type="Proteomes" id="UP000254291"/>
    </source>
</evidence>
<sequence length="174" mass="19483">MKTIDRGALADRRVDGQRGFSGSARGFPVPQLGSVRFLFDEARWDWSPTVAHIHGYRLGTTAPDTGQLLSHIHPDDRSHVESLLQRLWRTPQPFSTHHRIIDTHNRVHDVVVIGAPIYRSGGDRAAVGMQCSCVDLTAATSPADAVREQPRSTAEYGYTDDEDRRRRIRAATRC</sequence>
<proteinExistence type="predicted"/>
<dbReference type="Pfam" id="PF08447">
    <property type="entry name" value="PAS_3"/>
    <property type="match status" value="1"/>
</dbReference>
<feature type="domain" description="PAS fold-3" evidence="1">
    <location>
        <begin position="44"/>
        <end position="121"/>
    </location>
</feature>
<evidence type="ECO:0000259" key="1">
    <source>
        <dbReference type="Pfam" id="PF08447"/>
    </source>
</evidence>
<dbReference type="InterPro" id="IPR035965">
    <property type="entry name" value="PAS-like_dom_sf"/>
</dbReference>
<dbReference type="EMBL" id="UGQM01000001">
    <property type="protein sequence ID" value="STZ41274.1"/>
    <property type="molecule type" value="Genomic_DNA"/>
</dbReference>
<dbReference type="Gene3D" id="3.30.450.20">
    <property type="entry name" value="PAS domain"/>
    <property type="match status" value="1"/>
</dbReference>
<protein>
    <submittedName>
        <fullName evidence="2">RNA-binding protein with PAS domain</fullName>
    </submittedName>
</protein>
<dbReference type="SUPFAM" id="SSF55785">
    <property type="entry name" value="PYP-like sensor domain (PAS domain)"/>
    <property type="match status" value="1"/>
</dbReference>
<reference evidence="2 3" key="1">
    <citation type="submission" date="2018-06" db="EMBL/GenBank/DDBJ databases">
        <authorList>
            <consortium name="Pathogen Informatics"/>
            <person name="Doyle S."/>
        </authorList>
    </citation>
    <scope>NUCLEOTIDE SEQUENCE [LARGE SCALE GENOMIC DNA]</scope>
    <source>
        <strain evidence="2 3">NCTC10742</strain>
    </source>
</reference>
<dbReference type="Proteomes" id="UP000254291">
    <property type="component" value="Unassembled WGS sequence"/>
</dbReference>
<gene>
    <name evidence="2" type="ORF">NCTC10742_00477</name>
</gene>
<organism evidence="2 3">
    <name type="scientific">Mycolicibacterium gilvum</name>
    <dbReference type="NCBI Taxonomy" id="1804"/>
    <lineage>
        <taxon>Bacteria</taxon>
        <taxon>Bacillati</taxon>
        <taxon>Actinomycetota</taxon>
        <taxon>Actinomycetes</taxon>
        <taxon>Mycobacteriales</taxon>
        <taxon>Mycobacteriaceae</taxon>
        <taxon>Mycolicibacterium</taxon>
    </lineage>
</organism>
<name>A0A378SHF5_9MYCO</name>
<accession>A0A378SHF5</accession>